<dbReference type="AlphaFoldDB" id="A0A836CHV3"/>
<dbReference type="SUPFAM" id="SSF56112">
    <property type="entry name" value="Protein kinase-like (PK-like)"/>
    <property type="match status" value="1"/>
</dbReference>
<evidence type="ECO:0000256" key="3">
    <source>
        <dbReference type="ARBA" id="ARBA00022741"/>
    </source>
</evidence>
<comment type="caution">
    <text evidence="7">The sequence shown here is derived from an EMBL/GenBank/DDBJ whole genome shotgun (WGS) entry which is preliminary data.</text>
</comment>
<evidence type="ECO:0000256" key="1">
    <source>
        <dbReference type="ARBA" id="ARBA00022527"/>
    </source>
</evidence>
<evidence type="ECO:0000256" key="2">
    <source>
        <dbReference type="ARBA" id="ARBA00022679"/>
    </source>
</evidence>
<dbReference type="PANTHER" id="PTHR11584">
    <property type="entry name" value="SERINE/THREONINE PROTEIN KINASE"/>
    <property type="match status" value="1"/>
</dbReference>
<evidence type="ECO:0000313" key="8">
    <source>
        <dbReference type="Proteomes" id="UP000664859"/>
    </source>
</evidence>
<accession>A0A836CHV3</accession>
<gene>
    <name evidence="7" type="ORF">JKP88DRAFT_155908</name>
</gene>
<dbReference type="CDD" id="cd06606">
    <property type="entry name" value="STKc_MAPKKK"/>
    <property type="match status" value="1"/>
</dbReference>
<dbReference type="InterPro" id="IPR000719">
    <property type="entry name" value="Prot_kinase_dom"/>
</dbReference>
<dbReference type="Gene3D" id="1.10.510.10">
    <property type="entry name" value="Transferase(Phosphotransferase) domain 1"/>
    <property type="match status" value="1"/>
</dbReference>
<keyword evidence="5" id="KW-0067">ATP-binding</keyword>
<evidence type="ECO:0000259" key="6">
    <source>
        <dbReference type="PROSITE" id="PS50011"/>
    </source>
</evidence>
<dbReference type="InterPro" id="IPR011009">
    <property type="entry name" value="Kinase-like_dom_sf"/>
</dbReference>
<proteinExistence type="predicted"/>
<keyword evidence="8" id="KW-1185">Reference proteome</keyword>
<dbReference type="Pfam" id="PF00069">
    <property type="entry name" value="Pkinase"/>
    <property type="match status" value="1"/>
</dbReference>
<dbReference type="OrthoDB" id="2914378at2759"/>
<dbReference type="GO" id="GO:0004674">
    <property type="term" value="F:protein serine/threonine kinase activity"/>
    <property type="evidence" value="ECO:0007669"/>
    <property type="project" value="UniProtKB-KW"/>
</dbReference>
<dbReference type="EMBL" id="JAFCMP010000093">
    <property type="protein sequence ID" value="KAG5187150.1"/>
    <property type="molecule type" value="Genomic_DNA"/>
</dbReference>
<reference evidence="7" key="1">
    <citation type="submission" date="2021-02" db="EMBL/GenBank/DDBJ databases">
        <title>First Annotated Genome of the Yellow-green Alga Tribonema minus.</title>
        <authorList>
            <person name="Mahan K.M."/>
        </authorList>
    </citation>
    <scope>NUCLEOTIDE SEQUENCE</scope>
    <source>
        <strain evidence="7">UTEX B ZZ1240</strain>
    </source>
</reference>
<keyword evidence="1" id="KW-0723">Serine/threonine-protein kinase</keyword>
<feature type="domain" description="Protein kinase" evidence="6">
    <location>
        <begin position="6"/>
        <end position="269"/>
    </location>
</feature>
<protein>
    <submittedName>
        <fullName evidence="7">Kinase-like domain-containing protein</fullName>
    </submittedName>
</protein>
<evidence type="ECO:0000256" key="5">
    <source>
        <dbReference type="ARBA" id="ARBA00022840"/>
    </source>
</evidence>
<evidence type="ECO:0000313" key="7">
    <source>
        <dbReference type="EMBL" id="KAG5187150.1"/>
    </source>
</evidence>
<name>A0A836CHV3_9STRA</name>
<keyword evidence="2" id="KW-0808">Transferase</keyword>
<dbReference type="PANTHER" id="PTHR11584:SF369">
    <property type="entry name" value="MITOGEN-ACTIVATED PROTEIN KINASE KINASE KINASE 19-RELATED"/>
    <property type="match status" value="1"/>
</dbReference>
<sequence>VQRGKWKLGPCIVRGAFGQVHMGLNQMTGELIAVKACLTSFGNHNTANQLTNEVLLMQRCRHPNIVGYLGAELHGSWVCILQEWVPGGSICSILQNFGPFTERVTRCYAHQILQGIMYLHSCGIVHHDLKGEKQIAGDNVLVSTSGVVKIADFGTSEQVFDLQDRHTKLMGTPYFMAPEVLQRQRHGMAVDVWAFACVILQMLTGDAPWRSLLGTNKVVLALLQTMQTHRTPPLPPDISPSMRALLVECFSWDPAGRPTAKDLLQSSYFSD</sequence>
<dbReference type="PIRSF" id="PIRSF000654">
    <property type="entry name" value="Integrin-linked_kinase"/>
    <property type="match status" value="1"/>
</dbReference>
<dbReference type="PROSITE" id="PS50011">
    <property type="entry name" value="PROTEIN_KINASE_DOM"/>
    <property type="match status" value="1"/>
</dbReference>
<feature type="non-terminal residue" evidence="7">
    <location>
        <position position="271"/>
    </location>
</feature>
<keyword evidence="4 7" id="KW-0418">Kinase</keyword>
<dbReference type="GO" id="GO:0005524">
    <property type="term" value="F:ATP binding"/>
    <property type="evidence" value="ECO:0007669"/>
    <property type="project" value="UniProtKB-KW"/>
</dbReference>
<organism evidence="7 8">
    <name type="scientific">Tribonema minus</name>
    <dbReference type="NCBI Taxonomy" id="303371"/>
    <lineage>
        <taxon>Eukaryota</taxon>
        <taxon>Sar</taxon>
        <taxon>Stramenopiles</taxon>
        <taxon>Ochrophyta</taxon>
        <taxon>PX clade</taxon>
        <taxon>Xanthophyceae</taxon>
        <taxon>Tribonematales</taxon>
        <taxon>Tribonemataceae</taxon>
        <taxon>Tribonema</taxon>
    </lineage>
</organism>
<keyword evidence="3" id="KW-0547">Nucleotide-binding</keyword>
<feature type="non-terminal residue" evidence="7">
    <location>
        <position position="1"/>
    </location>
</feature>
<evidence type="ECO:0000256" key="4">
    <source>
        <dbReference type="ARBA" id="ARBA00022777"/>
    </source>
</evidence>
<dbReference type="Proteomes" id="UP000664859">
    <property type="component" value="Unassembled WGS sequence"/>
</dbReference>